<dbReference type="EC" id="2.1.1.17" evidence="12"/>
<dbReference type="InterPro" id="IPR007318">
    <property type="entry name" value="Phopholipid_MeTrfase"/>
</dbReference>
<evidence type="ECO:0000256" key="4">
    <source>
        <dbReference type="ARBA" id="ARBA00022679"/>
    </source>
</evidence>
<feature type="transmembrane region" description="Helical" evidence="12">
    <location>
        <begin position="87"/>
        <end position="108"/>
    </location>
</feature>
<dbReference type="UniPathway" id="UPA00753"/>
<evidence type="ECO:0000313" key="14">
    <source>
        <dbReference type="EMBL" id="KXN69304.1"/>
    </source>
</evidence>
<dbReference type="EMBL" id="KQ964540">
    <property type="protein sequence ID" value="KXN69304.1"/>
    <property type="molecule type" value="Genomic_DNA"/>
</dbReference>
<dbReference type="GO" id="GO:0005789">
    <property type="term" value="C:endoplasmic reticulum membrane"/>
    <property type="evidence" value="ECO:0007669"/>
    <property type="project" value="UniProtKB-SubCell"/>
</dbReference>
<dbReference type="OMA" id="RIWYSVG"/>
<keyword evidence="3 12" id="KW-0489">Methyltransferase</keyword>
<gene>
    <name evidence="14" type="ORF">CONCODRAFT_79394</name>
</gene>
<dbReference type="AlphaFoldDB" id="A0A137P322"/>
<keyword evidence="8 12" id="KW-0443">Lipid metabolism</keyword>
<comment type="caution">
    <text evidence="12">Lacks conserved residue(s) required for the propagation of feature annotation.</text>
</comment>
<feature type="transmembrane region" description="Helical" evidence="12">
    <location>
        <begin position="389"/>
        <end position="410"/>
    </location>
</feature>
<keyword evidence="12" id="KW-0256">Endoplasmic reticulum</keyword>
<comment type="pathway">
    <text evidence="12">Phospholipid metabolism; phosphatidylcholine biosynthesis.</text>
</comment>
<dbReference type="PROSITE" id="PS51598">
    <property type="entry name" value="SAM_CHO2"/>
    <property type="match status" value="1"/>
</dbReference>
<feature type="transmembrane region" description="Helical" evidence="12">
    <location>
        <begin position="165"/>
        <end position="185"/>
    </location>
</feature>
<dbReference type="OrthoDB" id="4583at2759"/>
<proteinExistence type="inferred from homology"/>
<feature type="transmembrane region" description="Helical" evidence="12">
    <location>
        <begin position="439"/>
        <end position="459"/>
    </location>
</feature>
<protein>
    <recommendedName>
        <fullName evidence="12">Phosphatidylethanolamine N-methyltransferase</fullName>
        <shortName evidence="12">PEAMT</shortName>
        <ecNumber evidence="12">2.1.1.17</ecNumber>
    </recommendedName>
</protein>
<comment type="function">
    <text evidence="12">Catalyzes the first step of the methylation pathway of phosphatidylcholine biosynthesis, the SAM-dependent methylation of phosphatidylethanolamine (PE) to phosphatidylmonomethylethanolamine (PMME).</text>
</comment>
<feature type="transmembrane region" description="Helical" evidence="12">
    <location>
        <begin position="136"/>
        <end position="159"/>
    </location>
</feature>
<evidence type="ECO:0000256" key="1">
    <source>
        <dbReference type="ARBA" id="ARBA00004127"/>
    </source>
</evidence>
<evidence type="ECO:0000256" key="13">
    <source>
        <dbReference type="SAM" id="MobiDB-lite"/>
    </source>
</evidence>
<feature type="transmembrane region" description="Helical" evidence="12">
    <location>
        <begin position="471"/>
        <end position="488"/>
    </location>
</feature>
<organism evidence="14 15">
    <name type="scientific">Conidiobolus coronatus (strain ATCC 28846 / CBS 209.66 / NRRL 28638)</name>
    <name type="common">Delacroixia coronata</name>
    <dbReference type="NCBI Taxonomy" id="796925"/>
    <lineage>
        <taxon>Eukaryota</taxon>
        <taxon>Fungi</taxon>
        <taxon>Fungi incertae sedis</taxon>
        <taxon>Zoopagomycota</taxon>
        <taxon>Entomophthoromycotina</taxon>
        <taxon>Entomophthoromycetes</taxon>
        <taxon>Entomophthorales</taxon>
        <taxon>Ancylistaceae</taxon>
        <taxon>Conidiobolus</taxon>
    </lineage>
</organism>
<evidence type="ECO:0000256" key="9">
    <source>
        <dbReference type="ARBA" id="ARBA00023136"/>
    </source>
</evidence>
<evidence type="ECO:0000256" key="7">
    <source>
        <dbReference type="ARBA" id="ARBA00022989"/>
    </source>
</evidence>
<dbReference type="PANTHER" id="PTHR32138:SF0">
    <property type="entry name" value="PHOSPHATIDYLETHANOLAMINE N-METHYLTRANSFERASE"/>
    <property type="match status" value="1"/>
</dbReference>
<dbReference type="PIRSF" id="PIRSF000383">
    <property type="entry name" value="PEAMT"/>
    <property type="match status" value="1"/>
</dbReference>
<comment type="subcellular location">
    <subcellularLocation>
        <location evidence="1">Endomembrane system</location>
        <topology evidence="1">Multi-pass membrane protein</topology>
    </subcellularLocation>
    <subcellularLocation>
        <location evidence="12">Endoplasmic reticulum membrane</location>
        <topology evidence="12">Multi-pass membrane protein</topology>
    </subcellularLocation>
</comment>
<dbReference type="InterPro" id="IPR016219">
    <property type="entry name" value="Phosphatid-EA_MeTrfase_fun"/>
</dbReference>
<evidence type="ECO:0000256" key="3">
    <source>
        <dbReference type="ARBA" id="ARBA00022603"/>
    </source>
</evidence>
<dbReference type="PANTHER" id="PTHR32138">
    <property type="entry name" value="PHOSPHATIDYLETHANOLAMINE N-METHYLTRANSFERASE"/>
    <property type="match status" value="1"/>
</dbReference>
<evidence type="ECO:0000256" key="5">
    <source>
        <dbReference type="ARBA" id="ARBA00022691"/>
    </source>
</evidence>
<dbReference type="GO" id="GO:0032259">
    <property type="term" value="P:methylation"/>
    <property type="evidence" value="ECO:0007669"/>
    <property type="project" value="UniProtKB-KW"/>
</dbReference>
<evidence type="ECO:0000313" key="15">
    <source>
        <dbReference type="Proteomes" id="UP000070444"/>
    </source>
</evidence>
<keyword evidence="11 12" id="KW-1208">Phospholipid metabolism</keyword>
<keyword evidence="2 12" id="KW-0444">Lipid biosynthesis</keyword>
<keyword evidence="9 12" id="KW-0472">Membrane</keyword>
<sequence>MTAELEAKNDPNVLYGKTAKGKVFKVPKTEDVLNHLFSTQPKSFGTLLTLFVLLFEIPKSFGTLLTLFVLLFEIVLFLMLPTTARKWVFLFFFVFWRLAYNVGLGYLLHIQKTEMGEDYDYHQVPIEFNSWLIYRYLVDLILVNDFASYIILALTYWNLDLKSSWYLNFLRYFGGIILVWFNLIVKIDAYRVVKDFAWYWGDFFFLVQSDLTFDGVFEIAPHPMYSIGYAAYYGISLMSASYTVFYCSLFAHFLQFVFLHFVENPHIDKIYNKPPAYPSNTASISVPSDEHLKPDTSSRNIESSESDASYPNSIHSQQDDISETYTDSNLLKRTLHRKYFQRDMVGLTNLDWFRSSDLFSMVLISYGIGFPLLGWWFNFGSLSNWKYFSLLQAFIWRVLLSFGLNIYVLTRQSKEKWFTKHFIKYGGTSKEAFTSWKSLQNLTTILAYSTFALAAFFYWDYSALQEFNSTAFLRCVFGVMLILIHFYTSNAVYEVIGEYGWFFGDFFIDQYPNELKQHGVYRYLSNPSNIMGHMSLWGIALISHSFPIYFLAFFSHFSYLIFFYQVEKPHMAKIYGIQSTKRDGGISKKVKSVVHIAKDSLIIKLKEWDAWDSVTNSLQVLFELIDKMIDEVNSVAKELQKEGLGRLAEVERITNLSINKLVELLNHKVQNFSVQTIHVENPTLYKLELVADIPSDKTGVSYELGEPIHIQYSLPKNTANSPFWVGVYPIDANNFSHITSVSSTGKYLFTRPEDDPDHSVQELSEFYDEAKLSISSECSGKVLKFSNSRLPWAWGTFEFRLHLGSSHQCIARSQPFTVSKPKKISSRSDESDIAQAILPLIHLSFDQSIESQVDQAFVEQLWQLGLTDEVANRVSKIVEGKCGFEIDPYMIKIEPDFKSFLDRIKISLDELEGVY</sequence>
<feature type="region of interest" description="Disordered" evidence="13">
    <location>
        <begin position="284"/>
        <end position="317"/>
    </location>
</feature>
<evidence type="ECO:0000256" key="2">
    <source>
        <dbReference type="ARBA" id="ARBA00022516"/>
    </source>
</evidence>
<dbReference type="Proteomes" id="UP000070444">
    <property type="component" value="Unassembled WGS sequence"/>
</dbReference>
<dbReference type="GO" id="GO:0006656">
    <property type="term" value="P:phosphatidylcholine biosynthetic process"/>
    <property type="evidence" value="ECO:0007669"/>
    <property type="project" value="UniProtKB-UniRule"/>
</dbReference>
<feature type="transmembrane region" description="Helical" evidence="12">
    <location>
        <begin position="240"/>
        <end position="262"/>
    </location>
</feature>
<feature type="transmembrane region" description="Helical" evidence="12">
    <location>
        <begin position="358"/>
        <end position="377"/>
    </location>
</feature>
<evidence type="ECO:0000256" key="6">
    <source>
        <dbReference type="ARBA" id="ARBA00022692"/>
    </source>
</evidence>
<reference evidence="14 15" key="1">
    <citation type="journal article" date="2015" name="Genome Biol. Evol.">
        <title>Phylogenomic analyses indicate that early fungi evolved digesting cell walls of algal ancestors of land plants.</title>
        <authorList>
            <person name="Chang Y."/>
            <person name="Wang S."/>
            <person name="Sekimoto S."/>
            <person name="Aerts A.L."/>
            <person name="Choi C."/>
            <person name="Clum A."/>
            <person name="LaButti K.M."/>
            <person name="Lindquist E.A."/>
            <person name="Yee Ngan C."/>
            <person name="Ohm R.A."/>
            <person name="Salamov A.A."/>
            <person name="Grigoriev I.V."/>
            <person name="Spatafora J.W."/>
            <person name="Berbee M.L."/>
        </authorList>
    </citation>
    <scope>NUCLEOTIDE SEQUENCE [LARGE SCALE GENOMIC DNA]</scope>
    <source>
        <strain evidence="14 15">NRRL 28638</strain>
    </source>
</reference>
<evidence type="ECO:0000256" key="8">
    <source>
        <dbReference type="ARBA" id="ARBA00023098"/>
    </source>
</evidence>
<dbReference type="STRING" id="796925.A0A137P322"/>
<evidence type="ECO:0000256" key="11">
    <source>
        <dbReference type="ARBA" id="ARBA00023264"/>
    </source>
</evidence>
<keyword evidence="10 12" id="KW-0594">Phospholipid biosynthesis</keyword>
<feature type="transmembrane region" description="Helical" evidence="12">
    <location>
        <begin position="61"/>
        <end position="81"/>
    </location>
</feature>
<accession>A0A137P322</accession>
<keyword evidence="15" id="KW-1185">Reference proteome</keyword>
<feature type="transmembrane region" description="Helical" evidence="12">
    <location>
        <begin position="536"/>
        <end position="564"/>
    </location>
</feature>
<feature type="compositionally biased region" description="Polar residues" evidence="13">
    <location>
        <begin position="297"/>
        <end position="316"/>
    </location>
</feature>
<comment type="catalytic activity">
    <reaction evidence="12">
        <text>a 1,2-diacyl-sn-glycero-3-phosphoethanolamine + S-adenosyl-L-methionine = a 1,2-diacyl-sn-glycero-3-phospho-N-methylethanolamine + S-adenosyl-L-homocysteine + H(+)</text>
        <dbReference type="Rhea" id="RHEA:11164"/>
        <dbReference type="ChEBI" id="CHEBI:15378"/>
        <dbReference type="ChEBI" id="CHEBI:57856"/>
        <dbReference type="ChEBI" id="CHEBI:59789"/>
        <dbReference type="ChEBI" id="CHEBI:64573"/>
        <dbReference type="ChEBI" id="CHEBI:64612"/>
        <dbReference type="EC" id="2.1.1.17"/>
    </reaction>
</comment>
<comment type="similarity">
    <text evidence="12">Belongs to the class VI-like SAM-binding methyltransferase superfamily. CHO2 family.</text>
</comment>
<evidence type="ECO:0000256" key="12">
    <source>
        <dbReference type="RuleBase" id="RU361122"/>
    </source>
</evidence>
<keyword evidence="6 12" id="KW-0812">Transmembrane</keyword>
<evidence type="ECO:0000256" key="10">
    <source>
        <dbReference type="ARBA" id="ARBA00023209"/>
    </source>
</evidence>
<name>A0A137P322_CONC2</name>
<keyword evidence="4 12" id="KW-0808">Transferase</keyword>
<keyword evidence="7 12" id="KW-1133">Transmembrane helix</keyword>
<dbReference type="Pfam" id="PF04191">
    <property type="entry name" value="PEMT"/>
    <property type="match status" value="2"/>
</dbReference>
<keyword evidence="5 12" id="KW-0949">S-adenosyl-L-methionine</keyword>
<dbReference type="GO" id="GO:0004608">
    <property type="term" value="F:phosphatidylethanolamine N-methyltransferase activity"/>
    <property type="evidence" value="ECO:0007669"/>
    <property type="project" value="UniProtKB-UniRule"/>
</dbReference>